<comment type="caution">
    <text evidence="3">The sequence shown here is derived from an EMBL/GenBank/DDBJ whole genome shotgun (WGS) entry which is preliminary data.</text>
</comment>
<feature type="domain" description="PELOTA RNA-binding" evidence="2">
    <location>
        <begin position="284"/>
        <end position="362"/>
    </location>
</feature>
<protein>
    <submittedName>
        <fullName evidence="3">Cysteine protease StiP</fullName>
        <ecNumber evidence="3">3.4.22.-</ecNumber>
    </submittedName>
</protein>
<evidence type="ECO:0000259" key="2">
    <source>
        <dbReference type="Pfam" id="PF15608"/>
    </source>
</evidence>
<dbReference type="GO" id="GO:0006508">
    <property type="term" value="P:proteolysis"/>
    <property type="evidence" value="ECO:0007669"/>
    <property type="project" value="UniProtKB-KW"/>
</dbReference>
<dbReference type="PIRSF" id="PIRSF020979">
    <property type="entry name" value="UCP020979"/>
    <property type="match status" value="1"/>
</dbReference>
<reference evidence="3 4" key="1">
    <citation type="submission" date="2020-02" db="EMBL/GenBank/DDBJ databases">
        <authorList>
            <person name="Hogendoorn C."/>
        </authorList>
    </citation>
    <scope>NUCLEOTIDE SEQUENCE [LARGE SCALE GENOMIC DNA]</scope>
    <source>
        <strain evidence="3">METHB21</strain>
    </source>
</reference>
<proteinExistence type="predicted"/>
<dbReference type="InterPro" id="IPR028157">
    <property type="entry name" value="PELOTA_dom"/>
</dbReference>
<keyword evidence="4" id="KW-1185">Reference proteome</keyword>
<evidence type="ECO:0000313" key="3">
    <source>
        <dbReference type="EMBL" id="CAA9890666.1"/>
    </source>
</evidence>
<dbReference type="InterPro" id="IPR048336">
    <property type="entry name" value="StiP-like"/>
</dbReference>
<keyword evidence="3" id="KW-0645">Protease</keyword>
<accession>A0A8S0XIF1</accession>
<evidence type="ECO:0000259" key="1">
    <source>
        <dbReference type="Pfam" id="PF11202"/>
    </source>
</evidence>
<gene>
    <name evidence="3" type="primary">stiP</name>
    <name evidence="3" type="ORF">METHB2_260045</name>
</gene>
<dbReference type="InterPro" id="IPR011215">
    <property type="entry name" value="StiP_N"/>
</dbReference>
<name>A0A8S0XIF1_9GAMM</name>
<dbReference type="Proteomes" id="UP000494216">
    <property type="component" value="Unassembled WGS sequence"/>
</dbReference>
<sequence>MTRAPFTGSYALDDVQFLLKPITVPDTPVEVKESLIQSGRKHYSEMLTHESLPSDDYLGLFYKAMALNQDRMANHLLVLAERILATRPHGITLVSLARAGTPIGVLLKHVLKRYLNREAAHYSISIIRDIGIDQNALRFILRHHSSESLVFVDGWTGKGVIARQLQRSLDDFAAGDGIKIPAELYVLTDLSGFAAVAASSEDYLIPSSILNATVSGLTSRSVYDKNQLSADDFHGCLYYDWFAPQDLSKYFIDAILARTDSRWKKRARNSKVVELNRQHLQSVSKHFLQWIASRYGITNHNHIKPGIGEATRVLLRRQAQLLLLKETESEATRHLQWLAKSRHIPVEIFADIPYRAAALIREVKTS</sequence>
<feature type="domain" description="Cysteine protease StiP N-terminal" evidence="1">
    <location>
        <begin position="8"/>
        <end position="255"/>
    </location>
</feature>
<dbReference type="Pfam" id="PF11202">
    <property type="entry name" value="StiP"/>
    <property type="match status" value="1"/>
</dbReference>
<dbReference type="EC" id="3.4.22.-" evidence="3"/>
<dbReference type="AlphaFoldDB" id="A0A8S0XIF1"/>
<organism evidence="3 4">
    <name type="scientific">Candidatus Methylobacter favarea</name>
    <dbReference type="NCBI Taxonomy" id="2707345"/>
    <lineage>
        <taxon>Bacteria</taxon>
        <taxon>Pseudomonadati</taxon>
        <taxon>Pseudomonadota</taxon>
        <taxon>Gammaproteobacteria</taxon>
        <taxon>Methylococcales</taxon>
        <taxon>Methylococcaceae</taxon>
        <taxon>Methylobacter</taxon>
    </lineage>
</organism>
<evidence type="ECO:0000313" key="4">
    <source>
        <dbReference type="Proteomes" id="UP000494216"/>
    </source>
</evidence>
<dbReference type="Pfam" id="PF15608">
    <property type="entry name" value="PELOTA_1"/>
    <property type="match status" value="1"/>
</dbReference>
<dbReference type="RefSeq" id="WP_174625589.1">
    <property type="nucleotide sequence ID" value="NZ_CADCXN010000054.1"/>
</dbReference>
<dbReference type="EMBL" id="CADCXN010000054">
    <property type="protein sequence ID" value="CAA9890666.1"/>
    <property type="molecule type" value="Genomic_DNA"/>
</dbReference>
<dbReference type="GO" id="GO:0008233">
    <property type="term" value="F:peptidase activity"/>
    <property type="evidence" value="ECO:0007669"/>
    <property type="project" value="UniProtKB-KW"/>
</dbReference>
<keyword evidence="3" id="KW-0378">Hydrolase</keyword>